<accession>A0A168KC70</accession>
<sequence>MQLQSCILVVMLAAIGTAIADTACQLSIEKAKLRPSETHLRIRGDIDVGNNACKPTSNDTDDVTTTVIFKSKKNFSFKDAKHVTHSGNECTITAKWYNKPDEYNGHKKKTQVYVPLRFVEEI</sequence>
<comment type="caution">
    <text evidence="2">The sequence shown here is derived from an EMBL/GenBank/DDBJ whole genome shotgun (WGS) entry which is preliminary data.</text>
</comment>
<proteinExistence type="predicted"/>
<dbReference type="EMBL" id="AMYB01000005">
    <property type="protein sequence ID" value="OAD02237.1"/>
    <property type="molecule type" value="Genomic_DNA"/>
</dbReference>
<feature type="signal peptide" evidence="1">
    <location>
        <begin position="1"/>
        <end position="20"/>
    </location>
</feature>
<keyword evidence="1" id="KW-0732">Signal</keyword>
<evidence type="ECO:0008006" key="4">
    <source>
        <dbReference type="Google" id="ProtNLM"/>
    </source>
</evidence>
<dbReference type="STRING" id="747725.A0A168KC70"/>
<keyword evidence="3" id="KW-1185">Reference proteome</keyword>
<gene>
    <name evidence="2" type="ORF">MUCCIDRAFT_156480</name>
</gene>
<evidence type="ECO:0000313" key="2">
    <source>
        <dbReference type="EMBL" id="OAD02237.1"/>
    </source>
</evidence>
<dbReference type="VEuPathDB" id="FungiDB:MUCCIDRAFT_156480"/>
<evidence type="ECO:0000256" key="1">
    <source>
        <dbReference type="SAM" id="SignalP"/>
    </source>
</evidence>
<feature type="non-terminal residue" evidence="2">
    <location>
        <position position="122"/>
    </location>
</feature>
<feature type="chain" id="PRO_5007898400" description="Secreted protein" evidence="1">
    <location>
        <begin position="21"/>
        <end position="122"/>
    </location>
</feature>
<name>A0A168KC70_MUCCL</name>
<dbReference type="Proteomes" id="UP000077051">
    <property type="component" value="Unassembled WGS sequence"/>
</dbReference>
<evidence type="ECO:0000313" key="3">
    <source>
        <dbReference type="Proteomes" id="UP000077051"/>
    </source>
</evidence>
<protein>
    <recommendedName>
        <fullName evidence="4">Secreted protein</fullName>
    </recommendedName>
</protein>
<dbReference type="OrthoDB" id="623670at2759"/>
<organism evidence="2 3">
    <name type="scientific">Mucor lusitanicus CBS 277.49</name>
    <dbReference type="NCBI Taxonomy" id="747725"/>
    <lineage>
        <taxon>Eukaryota</taxon>
        <taxon>Fungi</taxon>
        <taxon>Fungi incertae sedis</taxon>
        <taxon>Mucoromycota</taxon>
        <taxon>Mucoromycotina</taxon>
        <taxon>Mucoromycetes</taxon>
        <taxon>Mucorales</taxon>
        <taxon>Mucorineae</taxon>
        <taxon>Mucoraceae</taxon>
        <taxon>Mucor</taxon>
    </lineage>
</organism>
<dbReference type="AlphaFoldDB" id="A0A168KC70"/>
<reference evidence="2 3" key="1">
    <citation type="submission" date="2015-06" db="EMBL/GenBank/DDBJ databases">
        <title>Expansion of signal transduction pathways in fungi by whole-genome duplication.</title>
        <authorList>
            <consortium name="DOE Joint Genome Institute"/>
            <person name="Corrochano L.M."/>
            <person name="Kuo A."/>
            <person name="Marcet-Houben M."/>
            <person name="Polaino S."/>
            <person name="Salamov A."/>
            <person name="Villalobos J.M."/>
            <person name="Alvarez M.I."/>
            <person name="Avalos J."/>
            <person name="Benito E.P."/>
            <person name="Benoit I."/>
            <person name="Burger G."/>
            <person name="Camino L.P."/>
            <person name="Canovas D."/>
            <person name="Cerda-Olmedo E."/>
            <person name="Cheng J.-F."/>
            <person name="Dominguez A."/>
            <person name="Elias M."/>
            <person name="Eslava A.P."/>
            <person name="Glaser F."/>
            <person name="Grimwood J."/>
            <person name="Gutierrez G."/>
            <person name="Heitman J."/>
            <person name="Henrissat B."/>
            <person name="Iturriaga E.A."/>
            <person name="Lang B.F."/>
            <person name="Lavin J.L."/>
            <person name="Lee S."/>
            <person name="Li W."/>
            <person name="Lindquist E."/>
            <person name="Lopez-Garcia S."/>
            <person name="Luque E.M."/>
            <person name="Marcos A.T."/>
            <person name="Martin J."/>
            <person name="Mccluskey K."/>
            <person name="Medina H.R."/>
            <person name="Miralles-Duran A."/>
            <person name="Miyazaki A."/>
            <person name="Munoz-Torres E."/>
            <person name="Oguiza J.A."/>
            <person name="Ohm R."/>
            <person name="Olmedo M."/>
            <person name="Orejas M."/>
            <person name="Ortiz-Castellanos L."/>
            <person name="Pisabarro A.G."/>
            <person name="Rodriguez-Romero J."/>
            <person name="Ruiz-Herrera J."/>
            <person name="Ruiz-Vazquez R."/>
            <person name="Sanz C."/>
            <person name="Schackwitz W."/>
            <person name="Schmutz J."/>
            <person name="Shahriari M."/>
            <person name="Shelest E."/>
            <person name="Silva-Franco F."/>
            <person name="Soanes D."/>
            <person name="Syed K."/>
            <person name="Tagua V.G."/>
            <person name="Talbot N.J."/>
            <person name="Thon M."/>
            <person name="De Vries R.P."/>
            <person name="Wiebenga A."/>
            <person name="Yadav J.S."/>
            <person name="Braun E.L."/>
            <person name="Baker S."/>
            <person name="Garre V."/>
            <person name="Horwitz B."/>
            <person name="Torres-Martinez S."/>
            <person name="Idnurm A."/>
            <person name="Herrera-Estrella A."/>
            <person name="Gabaldon T."/>
            <person name="Grigoriev I.V."/>
        </authorList>
    </citation>
    <scope>NUCLEOTIDE SEQUENCE [LARGE SCALE GENOMIC DNA]</scope>
    <source>
        <strain evidence="2 3">CBS 277.49</strain>
    </source>
</reference>